<dbReference type="PROSITE" id="PS51272">
    <property type="entry name" value="SLH"/>
    <property type="match status" value="1"/>
</dbReference>
<dbReference type="Proteomes" id="UP000239001">
    <property type="component" value="Unassembled WGS sequence"/>
</dbReference>
<dbReference type="GO" id="GO:0016020">
    <property type="term" value="C:membrane"/>
    <property type="evidence" value="ECO:0007669"/>
    <property type="project" value="InterPro"/>
</dbReference>
<dbReference type="InterPro" id="IPR047684">
    <property type="entry name" value="Por_som-like"/>
</dbReference>
<dbReference type="GO" id="GO:0015288">
    <property type="term" value="F:porin activity"/>
    <property type="evidence" value="ECO:0007669"/>
    <property type="project" value="InterPro"/>
</dbReference>
<name>A0A2T1LY59_9CHRO</name>
<reference evidence="5 6" key="2">
    <citation type="submission" date="2018-03" db="EMBL/GenBank/DDBJ databases">
        <authorList>
            <person name="Keele B.F."/>
        </authorList>
    </citation>
    <scope>NUCLEOTIDE SEQUENCE [LARGE SCALE GENOMIC DNA]</scope>
    <source>
        <strain evidence="5 6">CCALA 016</strain>
    </source>
</reference>
<sequence length="523" mass="56057">MAQITSVSELRDISPNDWAYEALRSLVERYGCIVGYPDRTFRGNRALSRWEFAAGLNACLNTIERLIQEGVSLLKEDIDKLKRLAQEFETELAVLGTRVDNLEQRVAFLEDHQFSTTTKLSGEVIFSIAGATGGEPDTDDAQIVFNNRVRLNLVTSFTGQDALITGLQAYNFNSRAGGGSSIGEVLFPNDSSILSDSMTKLSYEPQFPGFNPQTLSQGCGNNSVCLYKLLYLFPVANNFKVFVAPLAETTDAFPTIVPFASEGQGAVSRFGAVNPVLRVSGGTSQTGLATAAGFIFTPDPKVDFRALYASVNAALPNNEGFPGTPLGAGLFNGSYIAATQLTLKPTSSLDIGLNYSFSYHQINILATGLAGSSTGVLGGLPLTTPVNINAVGATLTWRFSSFAHFTTYGSYFFVDQAGSGGSAYTHLSSWMAGLYFPDALKKGNTAGLLFGQPQYRTTAGNGATRRTSNIDSLATPYQIEAYYNFKVTDNISVTPGGFVIFNPEGDSDNSTTGVGVLRTTFSF</sequence>
<gene>
    <name evidence="5" type="ORF">C7H19_11075</name>
</gene>
<dbReference type="PANTHER" id="PTHR43308">
    <property type="entry name" value="OUTER MEMBRANE PROTEIN ALPHA-RELATED"/>
    <property type="match status" value="1"/>
</dbReference>
<evidence type="ECO:0000313" key="5">
    <source>
        <dbReference type="EMBL" id="PSF37328.1"/>
    </source>
</evidence>
<evidence type="ECO:0000259" key="4">
    <source>
        <dbReference type="PROSITE" id="PS51272"/>
    </source>
</evidence>
<reference evidence="5 6" key="1">
    <citation type="submission" date="2018-03" db="EMBL/GenBank/DDBJ databases">
        <title>The ancient ancestry and fast evolution of plastids.</title>
        <authorList>
            <person name="Moore K.R."/>
            <person name="Magnabosco C."/>
            <person name="Momper L."/>
            <person name="Gold D.A."/>
            <person name="Bosak T."/>
            <person name="Fournier G.P."/>
        </authorList>
    </citation>
    <scope>NUCLEOTIDE SEQUENCE [LARGE SCALE GENOMIC DNA]</scope>
    <source>
        <strain evidence="5 6">CCALA 016</strain>
    </source>
</reference>
<dbReference type="InterPro" id="IPR038673">
    <property type="entry name" value="OprB_sf"/>
</dbReference>
<dbReference type="AlphaFoldDB" id="A0A2T1LY59"/>
<dbReference type="PANTHER" id="PTHR43308:SF1">
    <property type="entry name" value="OUTER MEMBRANE PROTEIN ALPHA"/>
    <property type="match status" value="1"/>
</dbReference>
<comment type="caution">
    <text evidence="5">The sequence shown here is derived from an EMBL/GenBank/DDBJ whole genome shotgun (WGS) entry which is preliminary data.</text>
</comment>
<comment type="similarity">
    <text evidence="1 2">Belongs to the OprB family.</text>
</comment>
<dbReference type="Pfam" id="PF04966">
    <property type="entry name" value="OprB"/>
    <property type="match status" value="1"/>
</dbReference>
<dbReference type="InterPro" id="IPR051465">
    <property type="entry name" value="Cell_Envelope_Struct_Comp"/>
</dbReference>
<protein>
    <submittedName>
        <fullName evidence="5">S-layer protein</fullName>
    </submittedName>
</protein>
<dbReference type="OrthoDB" id="541604at2"/>
<dbReference type="GO" id="GO:0008643">
    <property type="term" value="P:carbohydrate transport"/>
    <property type="evidence" value="ECO:0007669"/>
    <property type="project" value="InterPro"/>
</dbReference>
<dbReference type="InterPro" id="IPR001119">
    <property type="entry name" value="SLH_dom"/>
</dbReference>
<organism evidence="5 6">
    <name type="scientific">Aphanothece hegewaldii CCALA 016</name>
    <dbReference type="NCBI Taxonomy" id="2107694"/>
    <lineage>
        <taxon>Bacteria</taxon>
        <taxon>Bacillati</taxon>
        <taxon>Cyanobacteriota</taxon>
        <taxon>Cyanophyceae</taxon>
        <taxon>Oscillatoriophycideae</taxon>
        <taxon>Chroococcales</taxon>
        <taxon>Aphanothecaceae</taxon>
        <taxon>Aphanothece</taxon>
    </lineage>
</organism>
<feature type="domain" description="SLH" evidence="4">
    <location>
        <begin position="6"/>
        <end position="70"/>
    </location>
</feature>
<evidence type="ECO:0000256" key="2">
    <source>
        <dbReference type="RuleBase" id="RU363072"/>
    </source>
</evidence>
<proteinExistence type="inferred from homology"/>
<feature type="coiled-coil region" evidence="3">
    <location>
        <begin position="71"/>
        <end position="112"/>
    </location>
</feature>
<dbReference type="EMBL" id="PXOH01000010">
    <property type="protein sequence ID" value="PSF37328.1"/>
    <property type="molecule type" value="Genomic_DNA"/>
</dbReference>
<keyword evidence="3" id="KW-0175">Coiled coil</keyword>
<dbReference type="Gene3D" id="2.40.160.180">
    <property type="entry name" value="Carbohydrate-selective porin OprB"/>
    <property type="match status" value="1"/>
</dbReference>
<accession>A0A2T1LY59</accession>
<keyword evidence="6" id="KW-1185">Reference proteome</keyword>
<dbReference type="Pfam" id="PF00395">
    <property type="entry name" value="SLH"/>
    <property type="match status" value="1"/>
</dbReference>
<evidence type="ECO:0000256" key="3">
    <source>
        <dbReference type="SAM" id="Coils"/>
    </source>
</evidence>
<evidence type="ECO:0000313" key="6">
    <source>
        <dbReference type="Proteomes" id="UP000239001"/>
    </source>
</evidence>
<evidence type="ECO:0000256" key="1">
    <source>
        <dbReference type="ARBA" id="ARBA00008769"/>
    </source>
</evidence>
<dbReference type="InterPro" id="IPR007049">
    <property type="entry name" value="Carb-sel_porin_OprB"/>
</dbReference>
<dbReference type="NCBIfam" id="NF033921">
    <property type="entry name" value="por_somb"/>
    <property type="match status" value="1"/>
</dbReference>